<accession>A0ABQ2B032</accession>
<dbReference type="SMART" id="SM00422">
    <property type="entry name" value="HTH_MERR"/>
    <property type="match status" value="1"/>
</dbReference>
<dbReference type="PROSITE" id="PS50937">
    <property type="entry name" value="HTH_MERR_2"/>
    <property type="match status" value="1"/>
</dbReference>
<dbReference type="CDD" id="cd04770">
    <property type="entry name" value="HTH_HMRTR"/>
    <property type="match status" value="1"/>
</dbReference>
<evidence type="ECO:0000256" key="3">
    <source>
        <dbReference type="ARBA" id="ARBA00023163"/>
    </source>
</evidence>
<dbReference type="PANTHER" id="PTHR30204">
    <property type="entry name" value="REDOX-CYCLING DRUG-SENSING TRANSCRIPTIONAL ACTIVATOR SOXR"/>
    <property type="match status" value="1"/>
</dbReference>
<dbReference type="PANTHER" id="PTHR30204:SF94">
    <property type="entry name" value="HEAVY METAL-DEPENDENT TRANSCRIPTIONAL REGULATOR HI_0293-RELATED"/>
    <property type="match status" value="1"/>
</dbReference>
<keyword evidence="1" id="KW-0805">Transcription regulation</keyword>
<evidence type="ECO:0000313" key="5">
    <source>
        <dbReference type="EMBL" id="GGI01177.1"/>
    </source>
</evidence>
<dbReference type="RefSeq" id="WP_188573281.1">
    <property type="nucleotide sequence ID" value="NZ_BMFW01000032.1"/>
</dbReference>
<gene>
    <name evidence="5" type="ORF">GCM10007170_40020</name>
</gene>
<dbReference type="InterPro" id="IPR009061">
    <property type="entry name" value="DNA-bd_dom_put_sf"/>
</dbReference>
<evidence type="ECO:0000256" key="2">
    <source>
        <dbReference type="ARBA" id="ARBA00023125"/>
    </source>
</evidence>
<dbReference type="Pfam" id="PF13411">
    <property type="entry name" value="MerR_1"/>
    <property type="match status" value="1"/>
</dbReference>
<dbReference type="InterPro" id="IPR000551">
    <property type="entry name" value="MerR-type_HTH_dom"/>
</dbReference>
<proteinExistence type="predicted"/>
<organism evidence="5 6">
    <name type="scientific">Arthrobacter liuii</name>
    <dbReference type="NCBI Taxonomy" id="1476996"/>
    <lineage>
        <taxon>Bacteria</taxon>
        <taxon>Bacillati</taxon>
        <taxon>Actinomycetota</taxon>
        <taxon>Actinomycetes</taxon>
        <taxon>Micrococcales</taxon>
        <taxon>Micrococcaceae</taxon>
        <taxon>Arthrobacter</taxon>
    </lineage>
</organism>
<sequence>MRIGEVAEVVGMTPKTLRFYEEQGLLPPARRGTNGYRQYDQDSVDRLDFIARGRAAGLSVNQIRSILAVQEPGSAPCAHVRDILAGQLTELDAKIAELTALRAGVAASYHAVAAGDPAACDQSRICSYL</sequence>
<dbReference type="Gene3D" id="1.10.1660.10">
    <property type="match status" value="1"/>
</dbReference>
<protein>
    <submittedName>
        <fullName evidence="5">Heavy metal-responsive transcriptional regulator</fullName>
    </submittedName>
</protein>
<evidence type="ECO:0000256" key="1">
    <source>
        <dbReference type="ARBA" id="ARBA00023015"/>
    </source>
</evidence>
<dbReference type="EMBL" id="BMFW01000032">
    <property type="protein sequence ID" value="GGI01177.1"/>
    <property type="molecule type" value="Genomic_DNA"/>
</dbReference>
<evidence type="ECO:0000259" key="4">
    <source>
        <dbReference type="PROSITE" id="PS50937"/>
    </source>
</evidence>
<keyword evidence="2" id="KW-0238">DNA-binding</keyword>
<keyword evidence="3" id="KW-0804">Transcription</keyword>
<dbReference type="Proteomes" id="UP000643279">
    <property type="component" value="Unassembled WGS sequence"/>
</dbReference>
<name>A0ABQ2B032_9MICC</name>
<dbReference type="SUPFAM" id="SSF46955">
    <property type="entry name" value="Putative DNA-binding domain"/>
    <property type="match status" value="1"/>
</dbReference>
<keyword evidence="6" id="KW-1185">Reference proteome</keyword>
<dbReference type="PRINTS" id="PR00040">
    <property type="entry name" value="HTHMERR"/>
</dbReference>
<dbReference type="InterPro" id="IPR047057">
    <property type="entry name" value="MerR_fam"/>
</dbReference>
<feature type="domain" description="HTH merR-type" evidence="4">
    <location>
        <begin position="1"/>
        <end position="69"/>
    </location>
</feature>
<comment type="caution">
    <text evidence="5">The sequence shown here is derived from an EMBL/GenBank/DDBJ whole genome shotgun (WGS) entry which is preliminary data.</text>
</comment>
<evidence type="ECO:0000313" key="6">
    <source>
        <dbReference type="Proteomes" id="UP000643279"/>
    </source>
</evidence>
<reference evidence="6" key="1">
    <citation type="journal article" date="2019" name="Int. J. Syst. Evol. Microbiol.">
        <title>The Global Catalogue of Microorganisms (GCM) 10K type strain sequencing project: providing services to taxonomists for standard genome sequencing and annotation.</title>
        <authorList>
            <consortium name="The Broad Institute Genomics Platform"/>
            <consortium name="The Broad Institute Genome Sequencing Center for Infectious Disease"/>
            <person name="Wu L."/>
            <person name="Ma J."/>
        </authorList>
    </citation>
    <scope>NUCLEOTIDE SEQUENCE [LARGE SCALE GENOMIC DNA]</scope>
    <source>
        <strain evidence="6">CGMCC 1.12778</strain>
    </source>
</reference>